<gene>
    <name evidence="2" type="ORF">GJ699_00200</name>
</gene>
<evidence type="ECO:0000313" key="3">
    <source>
        <dbReference type="Proteomes" id="UP000433309"/>
    </source>
</evidence>
<dbReference type="InterPro" id="IPR021647">
    <property type="entry name" value="CusF_Ec"/>
</dbReference>
<proteinExistence type="predicted"/>
<feature type="chain" id="PRO_5026187305" evidence="1">
    <location>
        <begin position="19"/>
        <end position="116"/>
    </location>
</feature>
<dbReference type="InterPro" id="IPR042230">
    <property type="entry name" value="CusF_sf"/>
</dbReference>
<dbReference type="RefSeq" id="WP_154371955.1">
    <property type="nucleotide sequence ID" value="NZ_WKJK01000001.1"/>
</dbReference>
<dbReference type="AlphaFoldDB" id="A0A6I2KVK6"/>
<dbReference type="EMBL" id="WKJK01000001">
    <property type="protein sequence ID" value="MRW88404.1"/>
    <property type="molecule type" value="Genomic_DNA"/>
</dbReference>
<evidence type="ECO:0000313" key="2">
    <source>
        <dbReference type="EMBL" id="MRW88404.1"/>
    </source>
</evidence>
<sequence>MKVTTALSIVLALPIAGAAYGQMDAMQDMGHHGMNMPAPAAAAVMTHQAAAMVKAVDPAKGRVTLAHDAIKTLNWPAMTMAFSVKDRSLLDKLVVGKQVQVTLKQEGTDFVVVAVK</sequence>
<dbReference type="Pfam" id="PF11604">
    <property type="entry name" value="CusF_Ec"/>
    <property type="match status" value="1"/>
</dbReference>
<dbReference type="Proteomes" id="UP000433309">
    <property type="component" value="Unassembled WGS sequence"/>
</dbReference>
<keyword evidence="1" id="KW-0732">Signal</keyword>
<protein>
    <submittedName>
        <fullName evidence="2">Copper-binding protein</fullName>
    </submittedName>
</protein>
<keyword evidence="3" id="KW-1185">Reference proteome</keyword>
<accession>A0A6I2KVK6</accession>
<name>A0A6I2KVK6_9BURK</name>
<feature type="signal peptide" evidence="1">
    <location>
        <begin position="1"/>
        <end position="18"/>
    </location>
</feature>
<evidence type="ECO:0000256" key="1">
    <source>
        <dbReference type="SAM" id="SignalP"/>
    </source>
</evidence>
<dbReference type="Gene3D" id="2.40.50.320">
    <property type="entry name" value="Copper binding periplasmic protein CusF"/>
    <property type="match status" value="1"/>
</dbReference>
<reference evidence="2 3" key="1">
    <citation type="submission" date="2019-11" db="EMBL/GenBank/DDBJ databases">
        <title>Novel species isolated from a subtropical stream in China.</title>
        <authorList>
            <person name="Lu H."/>
        </authorList>
    </citation>
    <scope>NUCLEOTIDE SEQUENCE [LARGE SCALE GENOMIC DNA]</scope>
    <source>
        <strain evidence="2 3">FT80W</strain>
    </source>
</reference>
<comment type="caution">
    <text evidence="2">The sequence shown here is derived from an EMBL/GenBank/DDBJ whole genome shotgun (WGS) entry which is preliminary data.</text>
</comment>
<organism evidence="2 3">
    <name type="scientific">Duganella guangzhouensis</name>
    <dbReference type="NCBI Taxonomy" id="2666084"/>
    <lineage>
        <taxon>Bacteria</taxon>
        <taxon>Pseudomonadati</taxon>
        <taxon>Pseudomonadota</taxon>
        <taxon>Betaproteobacteria</taxon>
        <taxon>Burkholderiales</taxon>
        <taxon>Oxalobacteraceae</taxon>
        <taxon>Telluria group</taxon>
        <taxon>Duganella</taxon>
    </lineage>
</organism>